<keyword evidence="9" id="KW-1185">Reference proteome</keyword>
<evidence type="ECO:0000313" key="9">
    <source>
        <dbReference type="Proteomes" id="UP000008281"/>
    </source>
</evidence>
<dbReference type="SUPFAM" id="SSF57845">
    <property type="entry name" value="B-box zinc-binding domain"/>
    <property type="match status" value="2"/>
</dbReference>
<dbReference type="STRING" id="31234.E3NB11"/>
<dbReference type="PROSITE" id="PS50119">
    <property type="entry name" value="ZF_BBOX"/>
    <property type="match status" value="3"/>
</dbReference>
<dbReference type="InterPro" id="IPR000315">
    <property type="entry name" value="Znf_B-box"/>
</dbReference>
<keyword evidence="3" id="KW-0862">Zinc</keyword>
<proteinExistence type="predicted"/>
<dbReference type="Pfam" id="PF14634">
    <property type="entry name" value="zf-RING_5"/>
    <property type="match status" value="1"/>
</dbReference>
<evidence type="ECO:0000259" key="6">
    <source>
        <dbReference type="PROSITE" id="PS50089"/>
    </source>
</evidence>
<dbReference type="SMART" id="SM00336">
    <property type="entry name" value="BBOX"/>
    <property type="match status" value="4"/>
</dbReference>
<feature type="domain" description="B box-type" evidence="7">
    <location>
        <begin position="381"/>
        <end position="427"/>
    </location>
</feature>
<sequence length="750" mass="85927">MSEEVKKAPNFSPLECTICCNDFDDKIADLTPRILTACGHTICEKCASKLLKESKIVCPYDRKVTSLSSKNITSLLKNESLIAVIQQHKAENAKAQQKSDAIEKENSTNNENACIENSKHEAALYCKQCEAEFCESCFSEVHKSKIMSVHSKLPLKDKPFKLPKCTKHPNNTAGFFCKDPNCKMDEKKMCHSCLLTGEHKSHEYELLVDQVSMDVKKLKNMSDRLKDSVKKHNTYLEKFEACIKTFDDTNPSYLNLLNNITEQFENKKVEALKNLKKFVFDSSARLRAGRNEARKNLYASRKNLARIMDRLEIKHDLCNDVNIVPIGKPPLHFLYLQNGNINSLLKNFALIEVIKELKRIDASRPTKKHVQFEDIIDDDLNTENRCFENSSHEATVYCEKCDAKFCESCFGTIHKSKVNAGHPKLPVPEKPNRLAECTKHPSRTAAKNNLFFRIIPSCDMPSVMIEDKDCSSSVLYSTTENRCFENSSHEATVYCEKCDAIFCERCCSLLFSPHFNSLFSCFGTIHKSKVNAGHPKLPISQKSNKLPKCTEHSSITAEFWCKDPNCVIEEKKICHSCLLAGGHKFHQYELLTDQVSNNVEKLKDLMRSTQETVDKYQDRVKSFDVCIATFGYEHPLYLAEIEKITKQFDAKKMQVLKKLEEFTGNSQSRLREKKKQIEAYIDNSEVLLLKIESILKSKQKLYDDTKILDTAEAQLRISAFNSQNDFMKVFDDQNYSLTEEMELKIMDKNR</sequence>
<dbReference type="InterPro" id="IPR017907">
    <property type="entry name" value="Znf_RING_CS"/>
</dbReference>
<dbReference type="PANTHER" id="PTHR47156">
    <property type="entry name" value="PROTEIN CBG20824"/>
    <property type="match status" value="1"/>
</dbReference>
<evidence type="ECO:0000256" key="4">
    <source>
        <dbReference type="PROSITE-ProRule" id="PRU00024"/>
    </source>
</evidence>
<evidence type="ECO:0000256" key="3">
    <source>
        <dbReference type="ARBA" id="ARBA00022833"/>
    </source>
</evidence>
<dbReference type="Pfam" id="PF00643">
    <property type="entry name" value="zf-B_box"/>
    <property type="match status" value="1"/>
</dbReference>
<evidence type="ECO:0000256" key="2">
    <source>
        <dbReference type="ARBA" id="ARBA00022771"/>
    </source>
</evidence>
<dbReference type="AlphaFoldDB" id="E3NB11"/>
<dbReference type="SMART" id="SM00184">
    <property type="entry name" value="RING"/>
    <property type="match status" value="1"/>
</dbReference>
<keyword evidence="5" id="KW-0175">Coiled coil</keyword>
<reference evidence="8" key="1">
    <citation type="submission" date="2007-07" db="EMBL/GenBank/DDBJ databases">
        <title>PCAP assembly of the Caenorhabditis remanei genome.</title>
        <authorList>
            <consortium name="The Caenorhabditis remanei Sequencing Consortium"/>
            <person name="Wilson R.K."/>
        </authorList>
    </citation>
    <scope>NUCLEOTIDE SEQUENCE [LARGE SCALE GENOMIC DNA]</scope>
    <source>
        <strain evidence="8">PB4641</strain>
    </source>
</reference>
<dbReference type="HOGENOM" id="CLU_389921_0_0_1"/>
<feature type="domain" description="RING-type" evidence="6">
    <location>
        <begin position="16"/>
        <end position="62"/>
    </location>
</feature>
<keyword evidence="1" id="KW-0479">Metal-binding</keyword>
<protein>
    <submittedName>
        <fullName evidence="8">Uncharacterized protein</fullName>
    </submittedName>
</protein>
<dbReference type="InterPro" id="IPR013083">
    <property type="entry name" value="Znf_RING/FYVE/PHD"/>
</dbReference>
<dbReference type="Gene3D" id="3.30.160.60">
    <property type="entry name" value="Classic Zinc Finger"/>
    <property type="match status" value="3"/>
</dbReference>
<evidence type="ECO:0000256" key="1">
    <source>
        <dbReference type="ARBA" id="ARBA00022723"/>
    </source>
</evidence>
<dbReference type="InterPro" id="IPR001841">
    <property type="entry name" value="Znf_RING"/>
</dbReference>
<dbReference type="PANTHER" id="PTHR47156:SF10">
    <property type="entry name" value="E3 UBIQUITIN-PROTEIN LIGASE TRIM-21-RELATED"/>
    <property type="match status" value="1"/>
</dbReference>
<dbReference type="Proteomes" id="UP000008281">
    <property type="component" value="Unassembled WGS sequence"/>
</dbReference>
<dbReference type="GO" id="GO:0008270">
    <property type="term" value="F:zinc ion binding"/>
    <property type="evidence" value="ECO:0007669"/>
    <property type="project" value="UniProtKB-KW"/>
</dbReference>
<dbReference type="PROSITE" id="PS50089">
    <property type="entry name" value="ZF_RING_2"/>
    <property type="match status" value="1"/>
</dbReference>
<evidence type="ECO:0000259" key="7">
    <source>
        <dbReference type="PROSITE" id="PS50119"/>
    </source>
</evidence>
<feature type="coiled-coil region" evidence="5">
    <location>
        <begin position="78"/>
        <end position="105"/>
    </location>
</feature>
<dbReference type="InParanoid" id="E3NB11"/>
<feature type="domain" description="B box-type" evidence="7">
    <location>
        <begin position="478"/>
        <end position="539"/>
    </location>
</feature>
<dbReference type="Gene3D" id="3.30.40.10">
    <property type="entry name" value="Zinc/RING finger domain, C3HC4 (zinc finger)"/>
    <property type="match status" value="1"/>
</dbReference>
<accession>E3NB11</accession>
<evidence type="ECO:0000256" key="5">
    <source>
        <dbReference type="SAM" id="Coils"/>
    </source>
</evidence>
<dbReference type="OMA" id="RIIDNAM"/>
<gene>
    <name evidence="8" type="ORF">CRE_06983</name>
</gene>
<name>E3NB11_CAERE</name>
<dbReference type="OrthoDB" id="6051125at2759"/>
<dbReference type="EMBL" id="DS268581">
    <property type="protein sequence ID" value="EFO91759.1"/>
    <property type="molecule type" value="Genomic_DNA"/>
</dbReference>
<evidence type="ECO:0000313" key="8">
    <source>
        <dbReference type="EMBL" id="EFO91759.1"/>
    </source>
</evidence>
<organism evidence="9">
    <name type="scientific">Caenorhabditis remanei</name>
    <name type="common">Caenorhabditis vulgaris</name>
    <dbReference type="NCBI Taxonomy" id="31234"/>
    <lineage>
        <taxon>Eukaryota</taxon>
        <taxon>Metazoa</taxon>
        <taxon>Ecdysozoa</taxon>
        <taxon>Nematoda</taxon>
        <taxon>Chromadorea</taxon>
        <taxon>Rhabditida</taxon>
        <taxon>Rhabditina</taxon>
        <taxon>Rhabditomorpha</taxon>
        <taxon>Rhabditoidea</taxon>
        <taxon>Rhabditidae</taxon>
        <taxon>Peloderinae</taxon>
        <taxon>Caenorhabditis</taxon>
    </lineage>
</organism>
<feature type="domain" description="B box-type" evidence="7">
    <location>
        <begin position="109"/>
        <end position="155"/>
    </location>
</feature>
<keyword evidence="2 4" id="KW-0863">Zinc-finger</keyword>
<dbReference type="SUPFAM" id="SSF57850">
    <property type="entry name" value="RING/U-box"/>
    <property type="match status" value="1"/>
</dbReference>
<dbReference type="eggNOG" id="KOG4185">
    <property type="taxonomic scope" value="Eukaryota"/>
</dbReference>
<dbReference type="PROSITE" id="PS00518">
    <property type="entry name" value="ZF_RING_1"/>
    <property type="match status" value="1"/>
</dbReference>
<dbReference type="InterPro" id="IPR052667">
    <property type="entry name" value="E3_ubiquitin-ligase_RING"/>
</dbReference>